<accession>A0ABV9LQZ6</accession>
<dbReference type="Proteomes" id="UP001595897">
    <property type="component" value="Unassembled WGS sequence"/>
</dbReference>
<proteinExistence type="predicted"/>
<evidence type="ECO:0008006" key="3">
    <source>
        <dbReference type="Google" id="ProtNLM"/>
    </source>
</evidence>
<dbReference type="PANTHER" id="PTHR34322">
    <property type="entry name" value="TRANSPOSASE, Y1_TNP DOMAIN-CONTAINING"/>
    <property type="match status" value="1"/>
</dbReference>
<keyword evidence="2" id="KW-1185">Reference proteome</keyword>
<dbReference type="PANTHER" id="PTHR34322:SF2">
    <property type="entry name" value="TRANSPOSASE IS200-LIKE DOMAIN-CONTAINING PROTEIN"/>
    <property type="match status" value="1"/>
</dbReference>
<organism evidence="1 2">
    <name type="scientific">Glaciecola siphonariae</name>
    <dbReference type="NCBI Taxonomy" id="521012"/>
    <lineage>
        <taxon>Bacteria</taxon>
        <taxon>Pseudomonadati</taxon>
        <taxon>Pseudomonadota</taxon>
        <taxon>Gammaproteobacteria</taxon>
        <taxon>Alteromonadales</taxon>
        <taxon>Alteromonadaceae</taxon>
        <taxon>Glaciecola</taxon>
    </lineage>
</organism>
<gene>
    <name evidence="1" type="ORF">ACFO4O_00335</name>
</gene>
<name>A0ABV9LQZ6_9ALTE</name>
<dbReference type="EMBL" id="JBHSGU010000001">
    <property type="protein sequence ID" value="MFC4698604.1"/>
    <property type="molecule type" value="Genomic_DNA"/>
</dbReference>
<dbReference type="Gene3D" id="3.30.70.1290">
    <property type="entry name" value="Transposase IS200-like"/>
    <property type="match status" value="1"/>
</dbReference>
<evidence type="ECO:0000313" key="1">
    <source>
        <dbReference type="EMBL" id="MFC4698604.1"/>
    </source>
</evidence>
<dbReference type="RefSeq" id="WP_382405200.1">
    <property type="nucleotide sequence ID" value="NZ_JBHSGU010000001.1"/>
</dbReference>
<protein>
    <recommendedName>
        <fullName evidence="3">Transposase</fullName>
    </recommendedName>
</protein>
<reference evidence="2" key="1">
    <citation type="journal article" date="2019" name="Int. J. Syst. Evol. Microbiol.">
        <title>The Global Catalogue of Microorganisms (GCM) 10K type strain sequencing project: providing services to taxonomists for standard genome sequencing and annotation.</title>
        <authorList>
            <consortium name="The Broad Institute Genomics Platform"/>
            <consortium name="The Broad Institute Genome Sequencing Center for Infectious Disease"/>
            <person name="Wu L."/>
            <person name="Ma J."/>
        </authorList>
    </citation>
    <scope>NUCLEOTIDE SEQUENCE [LARGE SCALE GENOMIC DNA]</scope>
    <source>
        <strain evidence="2">KACC 12507</strain>
    </source>
</reference>
<dbReference type="InterPro" id="IPR036515">
    <property type="entry name" value="Transposase_17_sf"/>
</dbReference>
<comment type="caution">
    <text evidence="1">The sequence shown here is derived from an EMBL/GenBank/DDBJ whole genome shotgun (WGS) entry which is preliminary data.</text>
</comment>
<evidence type="ECO:0000313" key="2">
    <source>
        <dbReference type="Proteomes" id="UP001595897"/>
    </source>
</evidence>
<dbReference type="SUPFAM" id="SSF143422">
    <property type="entry name" value="Transposase IS200-like"/>
    <property type="match status" value="1"/>
</dbReference>
<sequence length="273" mass="31723">MEKRLLLLGEVFSIDICAYAVMHNHTHVVLHVNILENMTLTDLEVLQRWARIRNMDAICMRYLCTDKRPKLSEHELIHVANTATEIRAKLNSISWFMSCLNQYIARKANKEDECTGRFWEGRFKSQALMTQNAVLACMAYVDLNPIRAGISQDILDSSHTSIRKRTRCSHDHKLTKLFPVVYRKKLVADTFLHKVSLNDYVKMLSQVSMVNPFRDDHPVNMGALDIDRSWIKRARAFETEFAYVAGTQTQIISYRKKVRANMNRPRLPALRLN</sequence>